<dbReference type="GO" id="GO:0003677">
    <property type="term" value="F:DNA binding"/>
    <property type="evidence" value="ECO:0007669"/>
    <property type="project" value="UniProtKB-KW"/>
</dbReference>
<dbReference type="EMBL" id="RXLR01000010">
    <property type="protein sequence ID" value="TDH23866.1"/>
    <property type="molecule type" value="Genomic_DNA"/>
</dbReference>
<dbReference type="RefSeq" id="WP_074346415.1">
    <property type="nucleotide sequence ID" value="NZ_MAFQ01000008.1"/>
</dbReference>
<dbReference type="AlphaFoldDB" id="A0A4R5PEK4"/>
<feature type="domain" description="Helix-turn-helix" evidence="1">
    <location>
        <begin position="11"/>
        <end position="59"/>
    </location>
</feature>
<dbReference type="InterPro" id="IPR041657">
    <property type="entry name" value="HTH_17"/>
</dbReference>
<name>A0A4R5PEK4_9MYCO</name>
<comment type="caution">
    <text evidence="2">The sequence shown here is derived from an EMBL/GenBank/DDBJ whole genome shotgun (WGS) entry which is preliminary data.</text>
</comment>
<sequence length="66" mass="7605">MNENSAEQVRLYTLEEAAEQLRVSRECLYRMRRRGQLTVVKFGRRTLVEPAELDRVIAAARTNPAA</sequence>
<evidence type="ECO:0000313" key="3">
    <source>
        <dbReference type="Proteomes" id="UP000295627"/>
    </source>
</evidence>
<gene>
    <name evidence="2" type="ORF">EJ571_06390</name>
</gene>
<accession>A0A4R5PEK4</accession>
<dbReference type="InterPro" id="IPR009061">
    <property type="entry name" value="DNA-bd_dom_put_sf"/>
</dbReference>
<evidence type="ECO:0000259" key="1">
    <source>
        <dbReference type="Pfam" id="PF12728"/>
    </source>
</evidence>
<dbReference type="Proteomes" id="UP000295627">
    <property type="component" value="Unassembled WGS sequence"/>
</dbReference>
<dbReference type="NCBIfam" id="TIGR01764">
    <property type="entry name" value="excise"/>
    <property type="match status" value="1"/>
</dbReference>
<proteinExistence type="predicted"/>
<reference evidence="2 3" key="1">
    <citation type="journal article" date="2019" name="Sci. Rep.">
        <title>Extended insight into the Mycobacterium chelonae-abscessus complex through whole genome sequencing of Mycobacterium salmoniphilum outbreak and Mycobacterium salmoniphilum-like strains.</title>
        <authorList>
            <person name="Behra P.R.K."/>
            <person name="Das S."/>
            <person name="Pettersson B.M.F."/>
            <person name="Shirreff L."/>
            <person name="DuCote T."/>
            <person name="Jacobsson K.G."/>
            <person name="Ennis D.G."/>
            <person name="Kirsebom L.A."/>
        </authorList>
    </citation>
    <scope>NUCLEOTIDE SEQUENCE [LARGE SCALE GENOMIC DNA]</scope>
    <source>
        <strain evidence="2 3">DSM 45524</strain>
    </source>
</reference>
<dbReference type="Pfam" id="PF12728">
    <property type="entry name" value="HTH_17"/>
    <property type="match status" value="1"/>
</dbReference>
<protein>
    <submittedName>
        <fullName evidence="2">DNA-binding protein</fullName>
    </submittedName>
</protein>
<dbReference type="InterPro" id="IPR010093">
    <property type="entry name" value="SinI_DNA-bd"/>
</dbReference>
<evidence type="ECO:0000313" key="2">
    <source>
        <dbReference type="EMBL" id="TDH23866.1"/>
    </source>
</evidence>
<organism evidence="2 3">
    <name type="scientific">Mycobacteroides franklinii</name>
    <dbReference type="NCBI Taxonomy" id="948102"/>
    <lineage>
        <taxon>Bacteria</taxon>
        <taxon>Bacillati</taxon>
        <taxon>Actinomycetota</taxon>
        <taxon>Actinomycetes</taxon>
        <taxon>Mycobacteriales</taxon>
        <taxon>Mycobacteriaceae</taxon>
        <taxon>Mycobacteroides</taxon>
    </lineage>
</organism>
<keyword evidence="2" id="KW-0238">DNA-binding</keyword>
<dbReference type="SUPFAM" id="SSF46955">
    <property type="entry name" value="Putative DNA-binding domain"/>
    <property type="match status" value="1"/>
</dbReference>